<dbReference type="Proteomes" id="UP000184212">
    <property type="component" value="Unassembled WGS sequence"/>
</dbReference>
<organism evidence="3 4">
    <name type="scientific">Chryseolinea serpens</name>
    <dbReference type="NCBI Taxonomy" id="947013"/>
    <lineage>
        <taxon>Bacteria</taxon>
        <taxon>Pseudomonadati</taxon>
        <taxon>Bacteroidota</taxon>
        <taxon>Cytophagia</taxon>
        <taxon>Cytophagales</taxon>
        <taxon>Fulvivirgaceae</taxon>
        <taxon>Chryseolinea</taxon>
    </lineage>
</organism>
<keyword evidence="2" id="KW-0812">Transmembrane</keyword>
<dbReference type="OrthoDB" id="9834700at2"/>
<proteinExistence type="predicted"/>
<protein>
    <submittedName>
        <fullName evidence="3">Uncharacterized protein</fullName>
    </submittedName>
</protein>
<feature type="compositionally biased region" description="Basic residues" evidence="1">
    <location>
        <begin position="40"/>
        <end position="51"/>
    </location>
</feature>
<dbReference type="EMBL" id="FQWQ01000004">
    <property type="protein sequence ID" value="SHH77508.1"/>
    <property type="molecule type" value="Genomic_DNA"/>
</dbReference>
<evidence type="ECO:0000313" key="3">
    <source>
        <dbReference type="EMBL" id="SHH77508.1"/>
    </source>
</evidence>
<accession>A0A1M5VQQ3</accession>
<dbReference type="RefSeq" id="WP_143165094.1">
    <property type="nucleotide sequence ID" value="NZ_FQWQ01000004.1"/>
</dbReference>
<keyword evidence="2" id="KW-1133">Transmembrane helix</keyword>
<dbReference type="STRING" id="947013.SAMN04488109_5312"/>
<evidence type="ECO:0000256" key="1">
    <source>
        <dbReference type="SAM" id="MobiDB-lite"/>
    </source>
</evidence>
<sequence length="136" mass="15134">MIRSQWVAYLFSIAFAMSLAHSVLPHAHSKEKGKQGKATASHHHHGHQHSHSHGEKSKPALPVFAHFSNADFIGSVKYSYQEKQQRPELACEQSVVISVALPLVTYLASPVPHARDLPNRIFLTLRSLRGPPNFLS</sequence>
<evidence type="ECO:0000256" key="2">
    <source>
        <dbReference type="SAM" id="Phobius"/>
    </source>
</evidence>
<gene>
    <name evidence="3" type="ORF">SAMN04488109_5312</name>
</gene>
<dbReference type="AlphaFoldDB" id="A0A1M5VQQ3"/>
<feature type="transmembrane region" description="Helical" evidence="2">
    <location>
        <begin position="6"/>
        <end position="24"/>
    </location>
</feature>
<keyword evidence="4" id="KW-1185">Reference proteome</keyword>
<name>A0A1M5VQQ3_9BACT</name>
<reference evidence="3 4" key="1">
    <citation type="submission" date="2016-11" db="EMBL/GenBank/DDBJ databases">
        <authorList>
            <person name="Jaros S."/>
            <person name="Januszkiewicz K."/>
            <person name="Wedrychowicz H."/>
        </authorList>
    </citation>
    <scope>NUCLEOTIDE SEQUENCE [LARGE SCALE GENOMIC DNA]</scope>
    <source>
        <strain evidence="3 4">DSM 24574</strain>
    </source>
</reference>
<evidence type="ECO:0000313" key="4">
    <source>
        <dbReference type="Proteomes" id="UP000184212"/>
    </source>
</evidence>
<keyword evidence="2" id="KW-0472">Membrane</keyword>
<feature type="region of interest" description="Disordered" evidence="1">
    <location>
        <begin position="27"/>
        <end position="58"/>
    </location>
</feature>